<protein>
    <recommendedName>
        <fullName evidence="6">CCHC-type domain-containing protein</fullName>
    </recommendedName>
</protein>
<feature type="compositionally biased region" description="Basic and acidic residues" evidence="1">
    <location>
        <begin position="169"/>
        <end position="189"/>
    </location>
</feature>
<organism evidence="4 5">
    <name type="scientific">Clavelina lepadiformis</name>
    <name type="common">Light-bulb sea squirt</name>
    <name type="synonym">Ascidia lepadiformis</name>
    <dbReference type="NCBI Taxonomy" id="159417"/>
    <lineage>
        <taxon>Eukaryota</taxon>
        <taxon>Metazoa</taxon>
        <taxon>Chordata</taxon>
        <taxon>Tunicata</taxon>
        <taxon>Ascidiacea</taxon>
        <taxon>Aplousobranchia</taxon>
        <taxon>Clavelinidae</taxon>
        <taxon>Clavelina</taxon>
    </lineage>
</organism>
<feature type="region of interest" description="Disordered" evidence="1">
    <location>
        <begin position="92"/>
        <end position="227"/>
    </location>
</feature>
<dbReference type="Proteomes" id="UP001642483">
    <property type="component" value="Unassembled WGS sequence"/>
</dbReference>
<evidence type="ECO:0000256" key="1">
    <source>
        <dbReference type="SAM" id="MobiDB-lite"/>
    </source>
</evidence>
<comment type="caution">
    <text evidence="4">The sequence shown here is derived from an EMBL/GenBank/DDBJ whole genome shotgun (WGS) entry which is preliminary data.</text>
</comment>
<dbReference type="EMBL" id="CAWYQH010000101">
    <property type="protein sequence ID" value="CAK8685685.1"/>
    <property type="molecule type" value="Genomic_DNA"/>
</dbReference>
<evidence type="ECO:0000313" key="4">
    <source>
        <dbReference type="EMBL" id="CAK8685685.1"/>
    </source>
</evidence>
<dbReference type="EMBL" id="CAWYQH010000068">
    <property type="protein sequence ID" value="CAK8679834.1"/>
    <property type="molecule type" value="Genomic_DNA"/>
</dbReference>
<evidence type="ECO:0008006" key="6">
    <source>
        <dbReference type="Google" id="ProtNLM"/>
    </source>
</evidence>
<proteinExistence type="predicted"/>
<sequence>MIAKRSNARRPKTWKDLDEILKEFEIQAPARLGVDKYGIKDRRRIYKVNKKTMERHQHPSYLYLGKLRCAVSYNGQISTCSYCTEQGHKFKECPNRIQPSTDNTTKQELPKTPTRAIDPDDEKPATPPNKSSTVDHAAAETKELRRGTERESAKDAKKSRPTTENPQENSREPDSYEGSSEREHSESRGNKRKNISGESDEQQQQEEPGFMDEQIPHDASSIPPNLSRLIPCSCGQLIRIRRNKSSRKTTPNFHQPIYSFRDVLGHTGDLEFNQGRSCRLWFRRRGRPSVCGLSRGHTKEIGATNLRALNHDDKSS</sequence>
<accession>A0ABP0G1H1</accession>
<evidence type="ECO:0000313" key="5">
    <source>
        <dbReference type="Proteomes" id="UP001642483"/>
    </source>
</evidence>
<feature type="compositionally biased region" description="Polar residues" evidence="1">
    <location>
        <begin position="97"/>
        <end position="107"/>
    </location>
</feature>
<keyword evidence="5" id="KW-1185">Reference proteome</keyword>
<reference evidence="4 5" key="1">
    <citation type="submission" date="2024-02" db="EMBL/GenBank/DDBJ databases">
        <authorList>
            <person name="Daric V."/>
            <person name="Darras S."/>
        </authorList>
    </citation>
    <scope>NUCLEOTIDE SEQUENCE [LARGE SCALE GENOMIC DNA]</scope>
</reference>
<feature type="compositionally biased region" description="Basic and acidic residues" evidence="1">
    <location>
        <begin position="137"/>
        <end position="158"/>
    </location>
</feature>
<evidence type="ECO:0000313" key="2">
    <source>
        <dbReference type="EMBL" id="CAK8679834.1"/>
    </source>
</evidence>
<gene>
    <name evidence="2" type="ORF">CVLEPA_LOCUS10084</name>
    <name evidence="3" type="ORF">CVLEPA_LOCUS13280</name>
    <name evidence="4" type="ORF">CVLEPA_LOCUS16794</name>
</gene>
<dbReference type="EMBL" id="CAWYQH010000096">
    <property type="protein sequence ID" value="CAK8682622.1"/>
    <property type="molecule type" value="Genomic_DNA"/>
</dbReference>
<evidence type="ECO:0000313" key="3">
    <source>
        <dbReference type="EMBL" id="CAK8682622.1"/>
    </source>
</evidence>
<name>A0ABP0G1H1_CLALP</name>